<evidence type="ECO:0000256" key="9">
    <source>
        <dbReference type="SAM" id="Phobius"/>
    </source>
</evidence>
<keyword evidence="3" id="KW-0813">Transport</keyword>
<feature type="transmembrane region" description="Helical" evidence="9">
    <location>
        <begin position="489"/>
        <end position="515"/>
    </location>
</feature>
<dbReference type="PROSITE" id="PS50850">
    <property type="entry name" value="MFS"/>
    <property type="match status" value="1"/>
</dbReference>
<evidence type="ECO:0000256" key="2">
    <source>
        <dbReference type="ARBA" id="ARBA00007520"/>
    </source>
</evidence>
<feature type="transmembrane region" description="Helical" evidence="9">
    <location>
        <begin position="355"/>
        <end position="374"/>
    </location>
</feature>
<sequence length="607" mass="62764">MATAQRTRARNTTDAAAPAKLSDNGMTHREVLTALSGLLLGMFVSMLASTVVGTSLPLIISDLEGDQSAFTWVVTATLLATTVSTPIWGKLADLFNRKLLLQLALVIFVVASAVAGFSQDTGTLITMRVFQGLGAGGLAALSQIVMADIISPRERGKYAGLFGAVMAVATVGGPLLGGVITDTLGWRWNFFVGLPIAIVALVLLQRTLHLPKRPKTKVTIDYLGIVLISAGVSLLLLWVTFAGKDFDWISVPSLLMVGGAALLLLIAVIVELRVTEPVIPLGLFKNRTFTLSVIASISVGVAMFGTAVFLSQYMQLARGATPTESGLLTIPMMAGVLISSTVIGALVSRRGKWKGFMVTGGVLLVVGSLLLSQLHYDTEFWYVGVSMFVLGAGVGMLMQNLVLVVQNTTEVRNLGVATSAVTFFRSLGGTIGVAVMGSILGTVVAEDIRSGIGGLPPEQQLQAAQALGAGTIPQISALPEFLRVIVESAYGMGVGSVFLAAVPLAIVTLIAVIFIPNGALGTQNAVQRATAERSGAAGAAGASTHASADAEDELTRELEDAEDAAIDAAAASVALAPVGLAHDPATDSMAALQDVSAGGRDSASRAE</sequence>
<dbReference type="PANTHER" id="PTHR23501:SF197">
    <property type="entry name" value="COMD"/>
    <property type="match status" value="1"/>
</dbReference>
<feature type="compositionally biased region" description="Low complexity" evidence="8">
    <location>
        <begin position="536"/>
        <end position="547"/>
    </location>
</feature>
<feature type="transmembrane region" description="Helical" evidence="9">
    <location>
        <begin position="291"/>
        <end position="314"/>
    </location>
</feature>
<accession>A0A4Q7MJG7</accession>
<feature type="transmembrane region" description="Helical" evidence="9">
    <location>
        <begin position="220"/>
        <end position="242"/>
    </location>
</feature>
<dbReference type="EMBL" id="SGWY01000001">
    <property type="protein sequence ID" value="RZS68471.1"/>
    <property type="molecule type" value="Genomic_DNA"/>
</dbReference>
<evidence type="ECO:0000259" key="10">
    <source>
        <dbReference type="PROSITE" id="PS50850"/>
    </source>
</evidence>
<evidence type="ECO:0000256" key="5">
    <source>
        <dbReference type="ARBA" id="ARBA00022692"/>
    </source>
</evidence>
<proteinExistence type="inferred from homology"/>
<comment type="caution">
    <text evidence="11">The sequence shown here is derived from an EMBL/GenBank/DDBJ whole genome shotgun (WGS) entry which is preliminary data.</text>
</comment>
<evidence type="ECO:0000256" key="4">
    <source>
        <dbReference type="ARBA" id="ARBA00022475"/>
    </source>
</evidence>
<feature type="transmembrane region" description="Helical" evidence="9">
    <location>
        <begin position="158"/>
        <end position="180"/>
    </location>
</feature>
<dbReference type="PANTHER" id="PTHR23501">
    <property type="entry name" value="MAJOR FACILITATOR SUPERFAMILY"/>
    <property type="match status" value="1"/>
</dbReference>
<dbReference type="NCBIfam" id="TIGR00711">
    <property type="entry name" value="efflux_EmrB"/>
    <property type="match status" value="1"/>
</dbReference>
<dbReference type="InterPro" id="IPR004638">
    <property type="entry name" value="EmrB-like"/>
</dbReference>
<dbReference type="GO" id="GO:0022857">
    <property type="term" value="F:transmembrane transporter activity"/>
    <property type="evidence" value="ECO:0007669"/>
    <property type="project" value="InterPro"/>
</dbReference>
<dbReference type="SUPFAM" id="SSF103473">
    <property type="entry name" value="MFS general substrate transporter"/>
    <property type="match status" value="1"/>
</dbReference>
<dbReference type="Gene3D" id="1.20.1720.10">
    <property type="entry name" value="Multidrug resistance protein D"/>
    <property type="match status" value="1"/>
</dbReference>
<dbReference type="PRINTS" id="PR01036">
    <property type="entry name" value="TCRTETB"/>
</dbReference>
<evidence type="ECO:0000256" key="1">
    <source>
        <dbReference type="ARBA" id="ARBA00004651"/>
    </source>
</evidence>
<dbReference type="GO" id="GO:0005886">
    <property type="term" value="C:plasma membrane"/>
    <property type="evidence" value="ECO:0007669"/>
    <property type="project" value="UniProtKB-SubCell"/>
</dbReference>
<gene>
    <name evidence="11" type="ORF">EV187_0900</name>
</gene>
<evidence type="ECO:0000256" key="6">
    <source>
        <dbReference type="ARBA" id="ARBA00022989"/>
    </source>
</evidence>
<feature type="compositionally biased region" description="Low complexity" evidence="8">
    <location>
        <begin position="1"/>
        <end position="19"/>
    </location>
</feature>
<feature type="transmembrane region" description="Helical" evidence="9">
    <location>
        <begin position="248"/>
        <end position="270"/>
    </location>
</feature>
<feature type="transmembrane region" description="Helical" evidence="9">
    <location>
        <begin position="326"/>
        <end position="348"/>
    </location>
</feature>
<feature type="transmembrane region" description="Helical" evidence="9">
    <location>
        <begin position="129"/>
        <end position="146"/>
    </location>
</feature>
<dbReference type="AlphaFoldDB" id="A0A4Q7MJG7"/>
<evidence type="ECO:0000313" key="12">
    <source>
        <dbReference type="Proteomes" id="UP000293289"/>
    </source>
</evidence>
<dbReference type="Pfam" id="PF07690">
    <property type="entry name" value="MFS_1"/>
    <property type="match status" value="1"/>
</dbReference>
<evidence type="ECO:0000256" key="7">
    <source>
        <dbReference type="ARBA" id="ARBA00023136"/>
    </source>
</evidence>
<comment type="similarity">
    <text evidence="2">Belongs to the major facilitator superfamily. TCR/Tet family.</text>
</comment>
<feature type="transmembrane region" description="Helical" evidence="9">
    <location>
        <begin position="186"/>
        <end position="208"/>
    </location>
</feature>
<feature type="transmembrane region" description="Helical" evidence="9">
    <location>
        <begin position="69"/>
        <end position="87"/>
    </location>
</feature>
<keyword evidence="6 9" id="KW-1133">Transmembrane helix</keyword>
<protein>
    <submittedName>
        <fullName evidence="11">EmrB/QacA subfamily drug resistance transporter</fullName>
    </submittedName>
</protein>
<keyword evidence="4" id="KW-1003">Cell membrane</keyword>
<feature type="region of interest" description="Disordered" evidence="8">
    <location>
        <begin position="536"/>
        <end position="559"/>
    </location>
</feature>
<feature type="domain" description="Major facilitator superfamily (MFS) profile" evidence="10">
    <location>
        <begin position="34"/>
        <end position="520"/>
    </location>
</feature>
<dbReference type="OrthoDB" id="7375466at2"/>
<dbReference type="InterPro" id="IPR036259">
    <property type="entry name" value="MFS_trans_sf"/>
</dbReference>
<dbReference type="FunFam" id="1.20.1720.10:FF:000004">
    <property type="entry name" value="EmrB/QacA family drug resistance transporter"/>
    <property type="match status" value="1"/>
</dbReference>
<feature type="transmembrane region" description="Helical" evidence="9">
    <location>
        <begin position="380"/>
        <end position="405"/>
    </location>
</feature>
<evidence type="ECO:0000256" key="8">
    <source>
        <dbReference type="SAM" id="MobiDB-lite"/>
    </source>
</evidence>
<feature type="transmembrane region" description="Helical" evidence="9">
    <location>
        <begin position="31"/>
        <end position="49"/>
    </location>
</feature>
<reference evidence="11 12" key="1">
    <citation type="submission" date="2019-02" db="EMBL/GenBank/DDBJ databases">
        <title>Genomic Encyclopedia of Type Strains, Phase IV (KMG-IV): sequencing the most valuable type-strain genomes for metagenomic binning, comparative biology and taxonomic classification.</title>
        <authorList>
            <person name="Goeker M."/>
        </authorList>
    </citation>
    <scope>NUCLEOTIDE SEQUENCE [LARGE SCALE GENOMIC DNA]</scope>
    <source>
        <strain evidence="11 12">DSM 43045</strain>
    </source>
</reference>
<evidence type="ECO:0000313" key="11">
    <source>
        <dbReference type="EMBL" id="RZS68471.1"/>
    </source>
</evidence>
<comment type="subcellular location">
    <subcellularLocation>
        <location evidence="1">Cell membrane</location>
        <topology evidence="1">Multi-pass membrane protein</topology>
    </subcellularLocation>
</comment>
<dbReference type="Gene3D" id="1.20.1250.20">
    <property type="entry name" value="MFS general substrate transporter like domains"/>
    <property type="match status" value="1"/>
</dbReference>
<keyword evidence="5 9" id="KW-0812">Transmembrane</keyword>
<keyword evidence="12" id="KW-1185">Reference proteome</keyword>
<dbReference type="InterPro" id="IPR011701">
    <property type="entry name" value="MFS"/>
</dbReference>
<dbReference type="Proteomes" id="UP000293289">
    <property type="component" value="Unassembled WGS sequence"/>
</dbReference>
<feature type="region of interest" description="Disordered" evidence="8">
    <location>
        <begin position="1"/>
        <end position="20"/>
    </location>
</feature>
<keyword evidence="7 9" id="KW-0472">Membrane</keyword>
<organism evidence="11 12">
    <name type="scientific">Agromyces ramosus</name>
    <dbReference type="NCBI Taxonomy" id="33879"/>
    <lineage>
        <taxon>Bacteria</taxon>
        <taxon>Bacillati</taxon>
        <taxon>Actinomycetota</taxon>
        <taxon>Actinomycetes</taxon>
        <taxon>Micrococcales</taxon>
        <taxon>Microbacteriaceae</taxon>
        <taxon>Agromyces</taxon>
    </lineage>
</organism>
<evidence type="ECO:0000256" key="3">
    <source>
        <dbReference type="ARBA" id="ARBA00022448"/>
    </source>
</evidence>
<feature type="transmembrane region" description="Helical" evidence="9">
    <location>
        <begin position="99"/>
        <end position="117"/>
    </location>
</feature>
<feature type="transmembrane region" description="Helical" evidence="9">
    <location>
        <begin position="426"/>
        <end position="445"/>
    </location>
</feature>
<name>A0A4Q7MJG7_9MICO</name>
<dbReference type="InterPro" id="IPR020846">
    <property type="entry name" value="MFS_dom"/>
</dbReference>